<evidence type="ECO:0000313" key="2">
    <source>
        <dbReference type="Proteomes" id="UP000060016"/>
    </source>
</evidence>
<name>A0A0K1R9A1_9CORY</name>
<evidence type="ECO:0000313" key="1">
    <source>
        <dbReference type="EMBL" id="AKV57989.1"/>
    </source>
</evidence>
<accession>A0A0K1R9A1</accession>
<proteinExistence type="predicted"/>
<protein>
    <submittedName>
        <fullName evidence="1">Uncharacterized protein</fullName>
    </submittedName>
</protein>
<dbReference type="RefSeq" id="WP_052203486.1">
    <property type="nucleotide sequence ID" value="NZ_BAAAGW010000010.1"/>
</dbReference>
<dbReference type="KEGG" id="crie:AK829_01050"/>
<reference evidence="1 2" key="1">
    <citation type="submission" date="2015-08" db="EMBL/GenBank/DDBJ databases">
        <authorList>
            <person name="Babu N.S."/>
            <person name="Beckwith C.J."/>
            <person name="Beseler K.G."/>
            <person name="Brison A."/>
            <person name="Carone J.V."/>
            <person name="Caskin T.P."/>
            <person name="Diamond M."/>
            <person name="Durham M.E."/>
            <person name="Foxe J.M."/>
            <person name="Go M."/>
            <person name="Henderson B.A."/>
            <person name="Jones I.B."/>
            <person name="McGettigan J.A."/>
            <person name="Micheletti S.J."/>
            <person name="Nasrallah M.E."/>
            <person name="Ortiz D."/>
            <person name="Piller C.R."/>
            <person name="Privatt S.R."/>
            <person name="Schneider S.L."/>
            <person name="Sharp S."/>
            <person name="Smith T.C."/>
            <person name="Stanton J.D."/>
            <person name="Ullery H.E."/>
            <person name="Wilson R.J."/>
            <person name="Serrano M.G."/>
            <person name="Buck G."/>
            <person name="Lee V."/>
            <person name="Wang Y."/>
            <person name="Carvalho R."/>
            <person name="Voegtly L."/>
            <person name="Shi R."/>
            <person name="Duckworth R."/>
            <person name="Johnson A."/>
            <person name="Loviza R."/>
            <person name="Walstead R."/>
            <person name="Shah Z."/>
            <person name="Kiflezghi M."/>
            <person name="Wade K."/>
            <person name="Ball S.L."/>
            <person name="Bradley K.W."/>
            <person name="Asai D.J."/>
            <person name="Bowman C.A."/>
            <person name="Russell D.A."/>
            <person name="Pope W.H."/>
            <person name="Jacobs-Sera D."/>
            <person name="Hendrix R.W."/>
            <person name="Hatfull G.F."/>
        </authorList>
    </citation>
    <scope>NUCLEOTIDE SEQUENCE [LARGE SCALE GENOMIC DNA]</scope>
    <source>
        <strain evidence="1 2">PUDD_83A45</strain>
    </source>
</reference>
<dbReference type="AlphaFoldDB" id="A0A0K1R9A1"/>
<dbReference type="PATRIC" id="fig|156976.3.peg.202"/>
<sequence length="61" mass="7182">MTPATPMSSVTPVNEFNENVRLMEQDFESYADKFLKKPRLQDYLPRHSFLDVWMDKIFGVA</sequence>
<dbReference type="STRING" id="156976.AK829_01050"/>
<dbReference type="EMBL" id="CP012342">
    <property type="protein sequence ID" value="AKV57989.1"/>
    <property type="molecule type" value="Genomic_DNA"/>
</dbReference>
<organism evidence="1 2">
    <name type="scientific">Corynebacterium riegelii</name>
    <dbReference type="NCBI Taxonomy" id="156976"/>
    <lineage>
        <taxon>Bacteria</taxon>
        <taxon>Bacillati</taxon>
        <taxon>Actinomycetota</taxon>
        <taxon>Actinomycetes</taxon>
        <taxon>Mycobacteriales</taxon>
        <taxon>Corynebacteriaceae</taxon>
        <taxon>Corynebacterium</taxon>
    </lineage>
</organism>
<dbReference type="Proteomes" id="UP000060016">
    <property type="component" value="Chromosome"/>
</dbReference>
<gene>
    <name evidence="1" type="ORF">AK829_01050</name>
</gene>
<keyword evidence="2" id="KW-1185">Reference proteome</keyword>